<dbReference type="SUPFAM" id="SSF51126">
    <property type="entry name" value="Pectin lyase-like"/>
    <property type="match status" value="1"/>
</dbReference>
<accession>A0A1L7NPU5</accession>
<dbReference type="AlphaFoldDB" id="A0A1L7NPU5"/>
<organism evidence="1 2">
    <name type="scientific">Pseudomonas putida</name>
    <name type="common">Arthrobacter siderocapsulatus</name>
    <dbReference type="NCBI Taxonomy" id="303"/>
    <lineage>
        <taxon>Bacteria</taxon>
        <taxon>Pseudomonadati</taxon>
        <taxon>Pseudomonadota</taxon>
        <taxon>Gammaproteobacteria</taxon>
        <taxon>Pseudomonadales</taxon>
        <taxon>Pseudomonadaceae</taxon>
        <taxon>Pseudomonas</taxon>
    </lineage>
</organism>
<evidence type="ECO:0000313" key="2">
    <source>
        <dbReference type="Proteomes" id="UP000218731"/>
    </source>
</evidence>
<gene>
    <name evidence="1" type="ORF">KF715C_pC340</name>
</gene>
<geneLocation type="plasmid" evidence="2">
    <name>pkf715c dna</name>
</geneLocation>
<name>A0A1L7NPU5_PSEPU</name>
<dbReference type="RefSeq" id="WP_096427199.1">
    <property type="nucleotide sequence ID" value="NZ_AP015032.1"/>
</dbReference>
<dbReference type="EMBL" id="AP015032">
    <property type="protein sequence ID" value="BAW27467.1"/>
    <property type="molecule type" value="Genomic_DNA"/>
</dbReference>
<reference evidence="1 2" key="1">
    <citation type="submission" date="2015-11" db="EMBL/GenBank/DDBJ databases">
        <title>Complete genome sequencing of a biphenyl-degrading bacterium, Pseudomonas putida KF715 (=NBRC110667).</title>
        <authorList>
            <person name="Suenaga H."/>
            <person name="Fujihara N."/>
            <person name="Watanabe T."/>
            <person name="Hirose J."/>
            <person name="Kimura N."/>
            <person name="Yamazoe A."/>
            <person name="Hosoyama A."/>
            <person name="Shimodaira J."/>
            <person name="Furukawa K."/>
        </authorList>
    </citation>
    <scope>NUCLEOTIDE SEQUENCE [LARGE SCALE GENOMIC DNA]</scope>
    <source>
        <strain evidence="1 2">KF715</strain>
        <plasmid evidence="2">Plasmid pkf715c dna</plasmid>
    </source>
</reference>
<sequence length="246" mass="25762">MSLETEVAAFTGKATALLDYLTTFKTNAASAIAEAVAAAPEISRTFYVNTLTGDDNALGKIDSPLKTIERAVASTPSGGVADIILAEDYTLASPISVGSRRIMIRGGTESSNTRKLILNEFLNAKGTKQFGSFQFNRASSVDFGDLTISLPDTAGGLSAAQDVYYAMMFAGGTKMPGFMPIKLYNVAFALRGNFTGKIVGPGFPSLSLTAVNCTIPAALEGYLISGVTAGKDPNTLPHLLTNITKL</sequence>
<evidence type="ECO:0008006" key="3">
    <source>
        <dbReference type="Google" id="ProtNLM"/>
    </source>
</evidence>
<keyword evidence="1" id="KW-0614">Plasmid</keyword>
<dbReference type="Proteomes" id="UP000218731">
    <property type="component" value="Plasmid pKF715C"/>
</dbReference>
<protein>
    <recommendedName>
        <fullName evidence="3">DUF1565 domain-containing protein</fullName>
    </recommendedName>
</protein>
<dbReference type="InterPro" id="IPR011050">
    <property type="entry name" value="Pectin_lyase_fold/virulence"/>
</dbReference>
<evidence type="ECO:0000313" key="1">
    <source>
        <dbReference type="EMBL" id="BAW27467.1"/>
    </source>
</evidence>
<proteinExistence type="predicted"/>